<feature type="domain" description="Nudix hydrolase" evidence="15">
    <location>
        <begin position="34"/>
        <end position="168"/>
    </location>
</feature>
<reference evidence="16 17" key="1">
    <citation type="submission" date="2020-08" db="EMBL/GenBank/DDBJ databases">
        <title>Hymenobacter sp. S2-20-2 genome sequencing.</title>
        <authorList>
            <person name="Jin L."/>
        </authorList>
    </citation>
    <scope>NUCLEOTIDE SEQUENCE [LARGE SCALE GENOMIC DNA]</scope>
    <source>
        <strain evidence="16 17">S2-20-2</strain>
    </source>
</reference>
<dbReference type="InterPro" id="IPR015797">
    <property type="entry name" value="NUDIX_hydrolase-like_dom_sf"/>
</dbReference>
<dbReference type="Proteomes" id="UP000515489">
    <property type="component" value="Chromosome"/>
</dbReference>
<dbReference type="PANTHER" id="PTHR11839:SF5">
    <property type="entry name" value="ADP-RIBOSE PYROPHOSPHATASE"/>
    <property type="match status" value="1"/>
</dbReference>
<evidence type="ECO:0000256" key="9">
    <source>
        <dbReference type="ARBA" id="ARBA00030162"/>
    </source>
</evidence>
<dbReference type="Pfam" id="PF00293">
    <property type="entry name" value="NUDIX"/>
    <property type="match status" value="1"/>
</dbReference>
<dbReference type="RefSeq" id="WP_185889711.1">
    <property type="nucleotide sequence ID" value="NZ_CP060202.1"/>
</dbReference>
<feature type="binding site" evidence="13">
    <location>
        <position position="137"/>
    </location>
    <ligand>
        <name>Mg(2+)</name>
        <dbReference type="ChEBI" id="CHEBI:18420"/>
        <label>1</label>
    </ligand>
</feature>
<dbReference type="AlphaFoldDB" id="A0A7G7WBU3"/>
<comment type="catalytic activity">
    <reaction evidence="12">
        <text>ADP-D-ribose + H2O = D-ribose 5-phosphate + AMP + 2 H(+)</text>
        <dbReference type="Rhea" id="RHEA:10412"/>
        <dbReference type="ChEBI" id="CHEBI:15377"/>
        <dbReference type="ChEBI" id="CHEBI:15378"/>
        <dbReference type="ChEBI" id="CHEBI:57967"/>
        <dbReference type="ChEBI" id="CHEBI:78346"/>
        <dbReference type="ChEBI" id="CHEBI:456215"/>
        <dbReference type="EC" id="3.6.1.13"/>
    </reaction>
</comment>
<organism evidence="16 17">
    <name type="scientific">Hymenobacter sediminicola</name>
    <dbReference type="NCBI Taxonomy" id="2761579"/>
    <lineage>
        <taxon>Bacteria</taxon>
        <taxon>Pseudomonadati</taxon>
        <taxon>Bacteroidota</taxon>
        <taxon>Cytophagia</taxon>
        <taxon>Cytophagales</taxon>
        <taxon>Hymenobacteraceae</taxon>
        <taxon>Hymenobacter</taxon>
    </lineage>
</organism>
<dbReference type="GO" id="GO:0019144">
    <property type="term" value="F:ADP-sugar diphosphatase activity"/>
    <property type="evidence" value="ECO:0007669"/>
    <property type="project" value="TreeGrafter"/>
</dbReference>
<keyword evidence="5 13" id="KW-0479">Metal-binding</keyword>
<protein>
    <recommendedName>
        <fullName evidence="4">ADP-ribose pyrophosphatase</fullName>
        <ecNumber evidence="3">3.6.1.13</ecNumber>
    </recommendedName>
    <alternativeName>
        <fullName evidence="9">ADP-ribose diphosphatase</fullName>
    </alternativeName>
    <alternativeName>
        <fullName evidence="11">ADP-ribose phosphohydrolase</fullName>
    </alternativeName>
    <alternativeName>
        <fullName evidence="10">Adenosine diphosphoribose pyrophosphatase</fullName>
    </alternativeName>
</protein>
<evidence type="ECO:0000256" key="13">
    <source>
        <dbReference type="PIRSR" id="PIRSR604385-2"/>
    </source>
</evidence>
<evidence type="ECO:0000256" key="12">
    <source>
        <dbReference type="ARBA" id="ARBA00049546"/>
    </source>
</evidence>
<comment type="similarity">
    <text evidence="2">Belongs to the Nudix hydrolase family. NudF subfamily.</text>
</comment>
<keyword evidence="7 13" id="KW-0460">Magnesium</keyword>
<feature type="binding site" evidence="13">
    <location>
        <position position="90"/>
    </location>
    <ligand>
        <name>Mg(2+)</name>
        <dbReference type="ChEBI" id="CHEBI:18420"/>
        <label>1</label>
    </ligand>
</feature>
<evidence type="ECO:0000256" key="7">
    <source>
        <dbReference type="ARBA" id="ARBA00022842"/>
    </source>
</evidence>
<evidence type="ECO:0000313" key="16">
    <source>
        <dbReference type="EMBL" id="QNH63836.1"/>
    </source>
</evidence>
<dbReference type="PANTHER" id="PTHR11839">
    <property type="entry name" value="UDP/ADP-SUGAR PYROPHOSPHATASE"/>
    <property type="match status" value="1"/>
</dbReference>
<dbReference type="InterPro" id="IPR004385">
    <property type="entry name" value="NDP_pyrophosphatase"/>
</dbReference>
<dbReference type="InterPro" id="IPR020084">
    <property type="entry name" value="NUDIX_hydrolase_CS"/>
</dbReference>
<comment type="function">
    <text evidence="8">Acts on ADP-mannose and ADP-glucose as well as ADP-ribose. Prevents glycogen biosynthesis. The reaction catalyzed by this enzyme is a limiting step of the gluconeogenic process.</text>
</comment>
<dbReference type="NCBIfam" id="TIGR00052">
    <property type="entry name" value="nudix-type nucleoside diphosphatase, YffH/AdpP family"/>
    <property type="match status" value="1"/>
</dbReference>
<dbReference type="InterPro" id="IPR000086">
    <property type="entry name" value="NUDIX_hydrolase_dom"/>
</dbReference>
<evidence type="ECO:0000256" key="14">
    <source>
        <dbReference type="PIRSR" id="PIRSR604385-3"/>
    </source>
</evidence>
<evidence type="ECO:0000256" key="4">
    <source>
        <dbReference type="ARBA" id="ARBA00013297"/>
    </source>
</evidence>
<evidence type="ECO:0000256" key="8">
    <source>
        <dbReference type="ARBA" id="ARBA00025164"/>
    </source>
</evidence>
<comment type="cofactor">
    <cofactor evidence="1 13">
        <name>Mg(2+)</name>
        <dbReference type="ChEBI" id="CHEBI:18420"/>
    </cofactor>
</comment>
<dbReference type="GO" id="GO:0019693">
    <property type="term" value="P:ribose phosphate metabolic process"/>
    <property type="evidence" value="ECO:0007669"/>
    <property type="project" value="TreeGrafter"/>
</dbReference>
<evidence type="ECO:0000256" key="1">
    <source>
        <dbReference type="ARBA" id="ARBA00001946"/>
    </source>
</evidence>
<evidence type="ECO:0000256" key="3">
    <source>
        <dbReference type="ARBA" id="ARBA00012453"/>
    </source>
</evidence>
<evidence type="ECO:0000256" key="11">
    <source>
        <dbReference type="ARBA" id="ARBA00033056"/>
    </source>
</evidence>
<dbReference type="Gene3D" id="3.90.79.10">
    <property type="entry name" value="Nucleoside Triphosphate Pyrophosphohydrolase"/>
    <property type="match status" value="1"/>
</dbReference>
<evidence type="ECO:0000313" key="17">
    <source>
        <dbReference type="Proteomes" id="UP000515489"/>
    </source>
</evidence>
<evidence type="ECO:0000256" key="10">
    <source>
        <dbReference type="ARBA" id="ARBA00030308"/>
    </source>
</evidence>
<sequence>MKIIDRTTAYDGHFKLRVLTLQDGADQLKRERFEPGRAVAVLVWDTSKQRYFLTRQYRIGPETEIVELAAGMIDGDETPEAAVRRELHEELGYDIDRLEQITRIYPSPGTSAEVITVFFAEVSTQSGQGGGLTEENEKIEIVSMSREELHQHEFEDAKTILAVLWARLHHN</sequence>
<gene>
    <name evidence="16" type="ORF">H4317_08585</name>
</gene>
<dbReference type="GO" id="GO:0047631">
    <property type="term" value="F:ADP-ribose diphosphatase activity"/>
    <property type="evidence" value="ECO:0007669"/>
    <property type="project" value="UniProtKB-EC"/>
</dbReference>
<evidence type="ECO:0000256" key="2">
    <source>
        <dbReference type="ARBA" id="ARBA00007482"/>
    </source>
</evidence>
<name>A0A7G7WBU3_9BACT</name>
<dbReference type="KEGG" id="hsk:H4317_08585"/>
<proteinExistence type="inferred from homology"/>
<dbReference type="SUPFAM" id="SSF55811">
    <property type="entry name" value="Nudix"/>
    <property type="match status" value="1"/>
</dbReference>
<evidence type="ECO:0000256" key="6">
    <source>
        <dbReference type="ARBA" id="ARBA00022801"/>
    </source>
</evidence>
<dbReference type="PROSITE" id="PS00893">
    <property type="entry name" value="NUDIX_BOX"/>
    <property type="match status" value="1"/>
</dbReference>
<feature type="binding site" evidence="13">
    <location>
        <position position="86"/>
    </location>
    <ligand>
        <name>Mg(2+)</name>
        <dbReference type="ChEBI" id="CHEBI:18420"/>
        <label>1</label>
    </ligand>
</feature>
<dbReference type="GO" id="GO:0005829">
    <property type="term" value="C:cytosol"/>
    <property type="evidence" value="ECO:0007669"/>
    <property type="project" value="TreeGrafter"/>
</dbReference>
<dbReference type="GO" id="GO:0046872">
    <property type="term" value="F:metal ion binding"/>
    <property type="evidence" value="ECO:0007669"/>
    <property type="project" value="UniProtKB-KW"/>
</dbReference>
<keyword evidence="17" id="KW-1185">Reference proteome</keyword>
<dbReference type="EMBL" id="CP060202">
    <property type="protein sequence ID" value="QNH63836.1"/>
    <property type="molecule type" value="Genomic_DNA"/>
</dbReference>
<dbReference type="PROSITE" id="PS51462">
    <property type="entry name" value="NUDIX"/>
    <property type="match status" value="1"/>
</dbReference>
<feature type="binding site" evidence="13">
    <location>
        <position position="70"/>
    </location>
    <ligand>
        <name>Mg(2+)</name>
        <dbReference type="ChEBI" id="CHEBI:18420"/>
        <label>1</label>
    </ligand>
</feature>
<evidence type="ECO:0000259" key="15">
    <source>
        <dbReference type="PROSITE" id="PS51462"/>
    </source>
</evidence>
<accession>A0A7G7WBU3</accession>
<feature type="short sequence motif" description="Nudix box" evidence="14">
    <location>
        <begin position="71"/>
        <end position="93"/>
    </location>
</feature>
<keyword evidence="6 16" id="KW-0378">Hydrolase</keyword>
<dbReference type="EC" id="3.6.1.13" evidence="3"/>
<evidence type="ECO:0000256" key="5">
    <source>
        <dbReference type="ARBA" id="ARBA00022723"/>
    </source>
</evidence>
<dbReference type="GO" id="GO:0006753">
    <property type="term" value="P:nucleoside phosphate metabolic process"/>
    <property type="evidence" value="ECO:0007669"/>
    <property type="project" value="TreeGrafter"/>
</dbReference>